<sequence>MVNMLAPEKEVTVEQRGLRHAVKVPLDGHELVILKRPGSFWYLNKT</sequence>
<protein>
    <submittedName>
        <fullName evidence="1">Uncharacterized protein</fullName>
    </submittedName>
</protein>
<organism evidence="1 2">
    <name type="scientific">Candidatus Jettenia ecosi</name>
    <dbReference type="NCBI Taxonomy" id="2494326"/>
    <lineage>
        <taxon>Bacteria</taxon>
        <taxon>Pseudomonadati</taxon>
        <taxon>Planctomycetota</taxon>
        <taxon>Candidatus Brocadiia</taxon>
        <taxon>Candidatus Brocadiales</taxon>
        <taxon>Candidatus Brocadiaceae</taxon>
        <taxon>Candidatus Jettenia</taxon>
    </lineage>
</organism>
<reference evidence="1 2" key="1">
    <citation type="submission" date="2019-04" db="EMBL/GenBank/DDBJ databases">
        <title>Genome of a novel bacterium Candidatus Jettenia ecosi reconstructed from metagenome of an anammox bioreactor.</title>
        <authorList>
            <person name="Mardanov A.V."/>
            <person name="Beletsky A.V."/>
            <person name="Ravin N.V."/>
            <person name="Botchkova E.A."/>
            <person name="Litti Y.V."/>
            <person name="Nozhevnikova A.N."/>
        </authorList>
    </citation>
    <scope>NUCLEOTIDE SEQUENCE [LARGE SCALE GENOMIC DNA]</scope>
    <source>
        <strain evidence="1">J2</strain>
    </source>
</reference>
<dbReference type="EMBL" id="SULG01000088">
    <property type="protein sequence ID" value="TLD40659.1"/>
    <property type="molecule type" value="Genomic_DNA"/>
</dbReference>
<comment type="caution">
    <text evidence="1">The sequence shown here is derived from an EMBL/GenBank/DDBJ whole genome shotgun (WGS) entry which is preliminary data.</text>
</comment>
<dbReference type="AlphaFoldDB" id="A0A533Q8W6"/>
<accession>A0A533Q8W6</accession>
<name>A0A533Q8W6_9BACT</name>
<evidence type="ECO:0000313" key="1">
    <source>
        <dbReference type="EMBL" id="TLD40659.1"/>
    </source>
</evidence>
<evidence type="ECO:0000313" key="2">
    <source>
        <dbReference type="Proteomes" id="UP000319783"/>
    </source>
</evidence>
<proteinExistence type="predicted"/>
<gene>
    <name evidence="1" type="ORF">JETT_3090</name>
</gene>
<dbReference type="Proteomes" id="UP000319783">
    <property type="component" value="Unassembled WGS sequence"/>
</dbReference>